<comment type="caution">
    <text evidence="9">The sequence shown here is derived from an EMBL/GenBank/DDBJ whole genome shotgun (WGS) entry which is preliminary data.</text>
</comment>
<dbReference type="InterPro" id="IPR047187">
    <property type="entry name" value="SF1_C_Upf1"/>
</dbReference>
<evidence type="ECO:0000256" key="3">
    <source>
        <dbReference type="ARBA" id="ARBA00022801"/>
    </source>
</evidence>
<evidence type="ECO:0000256" key="1">
    <source>
        <dbReference type="ARBA" id="ARBA00007913"/>
    </source>
</evidence>
<dbReference type="PANTHER" id="PTHR43788">
    <property type="entry name" value="DNA2/NAM7 HELICASE FAMILY MEMBER"/>
    <property type="match status" value="1"/>
</dbReference>
<dbReference type="SUPFAM" id="SSF52540">
    <property type="entry name" value="P-loop containing nucleoside triphosphate hydrolases"/>
    <property type="match status" value="1"/>
</dbReference>
<evidence type="ECO:0000256" key="2">
    <source>
        <dbReference type="ARBA" id="ARBA00022741"/>
    </source>
</evidence>
<evidence type="ECO:0000256" key="4">
    <source>
        <dbReference type="ARBA" id="ARBA00022806"/>
    </source>
</evidence>
<organism evidence="9 10">
    <name type="scientific">Alkaliphilus pronyensis</name>
    <dbReference type="NCBI Taxonomy" id="1482732"/>
    <lineage>
        <taxon>Bacteria</taxon>
        <taxon>Bacillati</taxon>
        <taxon>Bacillota</taxon>
        <taxon>Clostridia</taxon>
        <taxon>Peptostreptococcales</taxon>
        <taxon>Natronincolaceae</taxon>
        <taxon>Alkaliphilus</taxon>
    </lineage>
</organism>
<evidence type="ECO:0000259" key="7">
    <source>
        <dbReference type="Pfam" id="PF13086"/>
    </source>
</evidence>
<accession>A0A6I0F6M3</accession>
<keyword evidence="3" id="KW-0378">Hydrolase</keyword>
<dbReference type="InterPro" id="IPR041679">
    <property type="entry name" value="DNA2/NAM7-like_C"/>
</dbReference>
<protein>
    <submittedName>
        <fullName evidence="9">AAA family ATPase</fullName>
    </submittedName>
</protein>
<dbReference type="GO" id="GO:0005524">
    <property type="term" value="F:ATP binding"/>
    <property type="evidence" value="ECO:0007669"/>
    <property type="project" value="UniProtKB-KW"/>
</dbReference>
<dbReference type="Pfam" id="PF13086">
    <property type="entry name" value="AAA_11"/>
    <property type="match status" value="1"/>
</dbReference>
<sequence length="1001" mass="115042">MQGGLLSMEINAINIRGFIEYFRNTICDSERKVVDSSNFNNKNKISIDDIVIGKVHSKIFDYLYWKKNKKMDEEVSTDDKLEIYLCPIVLSIEAIHGEDRSSLPKNIIPIMISAILNKDGSLTINSEKFPWIPWEYLEPSLSEITIGELSVLDEYLSKYKQPNVTECWNEYWNYCNQLFKAVTGYTIDEYKLDYYVKTDGSYAVLDDEIIGTRVHISKLYDFLLTEDKIDYNKLTTCFCSLKKVQKEVIVDGNSSIEDSIKHIAQVGSEFPLSKSQRESIHYFKKINEGEVLAVNGPPGTGKTTLLHSIIGQLFVEAALKQGEPPVIVAASNNNQAVTNIIDSLGQLGNDEYILAKRWLPKVTSYGMYIASEGKIKEQERNGKKTYHTLTTNGNGFPGEVENKEYIEKAENIFIENYKAYAGDLRSTKIVDCKNAIHQQLKDKIKSIEDVVHSISVFQKFKEYVEEKYKGLGEVEACVRSLEKRIQALEISKRNLTALEKDFVIFRKSLQWYINVLEFIPFIRRKSMIENKLFFAKVDCSIEFQEYFTDKVKDKIADELLNVKEEISKVKEELEKVKKDIRDYNDKWNRIKHHCEIIQEKLKGVNGNYELTKIKIDLDTYNYNTILELLDVTYRYEAFHLAVHYFEAAWLIEVSNNIEENYEDKKSVAKQKAKWKRHAKLTPCFVSTFYMIPKFFSAWQGKEEYLFNFIDLLIVDEAGQVPPEIAAASFTLAQKAVIVGDTHQIEPVWSVTETVDRQNIGKFLALKDQTEQNAIIDYGIAASSGNVMKIAQNLCKVSKYNTVGGTYLTEHKRCIPEIINYCNELAYEGILEPKRENKLKDYPYVHMGHIHIQGVAEKVNTSWKNEIEAQAIVDWILDNKKRIQDYYSTEKGNVPTVSDCVGIVTPFSVQAKTIRKLLKENDMDSITVGTVHKLQGAERNIVIFSTVYTREHRGGYFFDKKPNMLNVAVSRAKDSFLVFGDKEILNKERKKTPSGLLANYVL</sequence>
<feature type="coiled-coil region" evidence="6">
    <location>
        <begin position="552"/>
        <end position="586"/>
    </location>
</feature>
<keyword evidence="10" id="KW-1185">Reference proteome</keyword>
<feature type="domain" description="DNA2/NAM7 helicase helicase" evidence="7">
    <location>
        <begin position="272"/>
        <end position="583"/>
    </location>
</feature>
<dbReference type="EMBL" id="WBZC01000043">
    <property type="protein sequence ID" value="KAB3532934.1"/>
    <property type="molecule type" value="Genomic_DNA"/>
</dbReference>
<keyword evidence="2" id="KW-0547">Nucleotide-binding</keyword>
<evidence type="ECO:0000256" key="5">
    <source>
        <dbReference type="ARBA" id="ARBA00022840"/>
    </source>
</evidence>
<dbReference type="InterPro" id="IPR041677">
    <property type="entry name" value="DNA2/NAM7_AAA_11"/>
</dbReference>
<dbReference type="Proteomes" id="UP000432715">
    <property type="component" value="Unassembled WGS sequence"/>
</dbReference>
<dbReference type="InterPro" id="IPR050534">
    <property type="entry name" value="Coronavir_polyprotein_1ab"/>
</dbReference>
<comment type="similarity">
    <text evidence="1">Belongs to the DNA2/NAM7 helicase family.</text>
</comment>
<dbReference type="InterPro" id="IPR027417">
    <property type="entry name" value="P-loop_NTPase"/>
</dbReference>
<keyword evidence="5" id="KW-0067">ATP-binding</keyword>
<gene>
    <name evidence="9" type="ORF">F8154_11070</name>
</gene>
<evidence type="ECO:0000313" key="9">
    <source>
        <dbReference type="EMBL" id="KAB3532934.1"/>
    </source>
</evidence>
<reference evidence="9 10" key="1">
    <citation type="submission" date="2019-10" db="EMBL/GenBank/DDBJ databases">
        <title>Alkaliphilus serpentinus sp. nov. and Alkaliphilus pronyensis sp. nov., two novel anaerobic alkaliphilic species isolated from the serpentinized-hosted hydrothermal field of the Prony Bay (New Caledonia).</title>
        <authorList>
            <person name="Postec A."/>
        </authorList>
    </citation>
    <scope>NUCLEOTIDE SEQUENCE [LARGE SCALE GENOMIC DNA]</scope>
    <source>
        <strain evidence="9 10">LacV</strain>
    </source>
</reference>
<keyword evidence="6" id="KW-0175">Coiled coil</keyword>
<dbReference type="AlphaFoldDB" id="A0A6I0F6M3"/>
<dbReference type="GO" id="GO:0016787">
    <property type="term" value="F:hydrolase activity"/>
    <property type="evidence" value="ECO:0007669"/>
    <property type="project" value="UniProtKB-KW"/>
</dbReference>
<evidence type="ECO:0000259" key="8">
    <source>
        <dbReference type="Pfam" id="PF13087"/>
    </source>
</evidence>
<keyword evidence="4" id="KW-0347">Helicase</keyword>
<dbReference type="GO" id="GO:0004386">
    <property type="term" value="F:helicase activity"/>
    <property type="evidence" value="ECO:0007669"/>
    <property type="project" value="UniProtKB-KW"/>
</dbReference>
<dbReference type="Pfam" id="PF13087">
    <property type="entry name" value="AAA_12"/>
    <property type="match status" value="1"/>
</dbReference>
<dbReference type="Gene3D" id="3.40.50.300">
    <property type="entry name" value="P-loop containing nucleotide triphosphate hydrolases"/>
    <property type="match status" value="3"/>
</dbReference>
<evidence type="ECO:0000313" key="10">
    <source>
        <dbReference type="Proteomes" id="UP000432715"/>
    </source>
</evidence>
<dbReference type="CDD" id="cd18808">
    <property type="entry name" value="SF1_C_Upf1"/>
    <property type="match status" value="1"/>
</dbReference>
<proteinExistence type="inferred from homology"/>
<evidence type="ECO:0000256" key="6">
    <source>
        <dbReference type="SAM" id="Coils"/>
    </source>
</evidence>
<feature type="domain" description="DNA2/NAM7 helicase-like C-terminal" evidence="8">
    <location>
        <begin position="805"/>
        <end position="981"/>
    </location>
</feature>
<dbReference type="OrthoDB" id="9757917at2"/>
<name>A0A6I0F6M3_9FIRM</name>
<dbReference type="PANTHER" id="PTHR43788:SF8">
    <property type="entry name" value="DNA-BINDING PROTEIN SMUBP-2"/>
    <property type="match status" value="1"/>
</dbReference>